<dbReference type="SUPFAM" id="SSF57756">
    <property type="entry name" value="Retrovirus zinc finger-like domains"/>
    <property type="match status" value="1"/>
</dbReference>
<dbReference type="GO" id="GO:0008270">
    <property type="term" value="F:zinc ion binding"/>
    <property type="evidence" value="ECO:0007669"/>
    <property type="project" value="UniProtKB-KW"/>
</dbReference>
<accession>A0A9W7ZYR6</accession>
<keyword evidence="12" id="KW-0539">Nucleus</keyword>
<feature type="compositionally biased region" description="Basic and acidic residues" evidence="17">
    <location>
        <begin position="609"/>
        <end position="629"/>
    </location>
</feature>
<evidence type="ECO:0000256" key="6">
    <source>
        <dbReference type="ARBA" id="ARBA00022722"/>
    </source>
</evidence>
<keyword evidence="10" id="KW-0175">Coiled coil</keyword>
<dbReference type="Pfam" id="PF03159">
    <property type="entry name" value="XRN_N"/>
    <property type="match status" value="1"/>
</dbReference>
<dbReference type="OrthoDB" id="372487at2759"/>
<dbReference type="InterPro" id="IPR001878">
    <property type="entry name" value="Znf_CCHC"/>
</dbReference>
<evidence type="ECO:0000256" key="2">
    <source>
        <dbReference type="ARBA" id="ARBA00006994"/>
    </source>
</evidence>
<evidence type="ECO:0000256" key="5">
    <source>
        <dbReference type="ARBA" id="ARBA00022664"/>
    </source>
</evidence>
<gene>
    <name evidence="19" type="primary">RAT1</name>
    <name evidence="19" type="ORF">H4219_004282</name>
</gene>
<comment type="function">
    <text evidence="13">Possesses 5'-&gt;3' exoribonuclease activity. Required for the processing of nuclear mRNA and rRNA precursors. May promote the termination of transcription by RNA polymerase II. Essential for vegetative cell growth and chromosome segregation.</text>
</comment>
<feature type="compositionally biased region" description="Basic and acidic residues" evidence="17">
    <location>
        <begin position="576"/>
        <end position="589"/>
    </location>
</feature>
<feature type="region of interest" description="Disordered" evidence="17">
    <location>
        <begin position="420"/>
        <end position="645"/>
    </location>
</feature>
<dbReference type="GO" id="GO:0003723">
    <property type="term" value="F:RNA binding"/>
    <property type="evidence" value="ECO:0007669"/>
    <property type="project" value="TreeGrafter"/>
</dbReference>
<feature type="compositionally biased region" description="Gly residues" evidence="17">
    <location>
        <begin position="1133"/>
        <end position="1152"/>
    </location>
</feature>
<evidence type="ECO:0000256" key="17">
    <source>
        <dbReference type="SAM" id="MobiDB-lite"/>
    </source>
</evidence>
<comment type="subunit">
    <text evidence="14">Interacts with RAI1; the interaction is direct, stabilizes RAT1 protein structure and may stimulate its exoribonuclease activity. The interaction also stimulates RAI1 pyrophosphohydrolase activity, probably by recruiting it to mRNA substrates.</text>
</comment>
<dbReference type="FunFam" id="1.25.40.1050:FF:000002">
    <property type="entry name" value="5'-3' exoribonuclease"/>
    <property type="match status" value="1"/>
</dbReference>
<evidence type="ECO:0000256" key="10">
    <source>
        <dbReference type="ARBA" id="ARBA00023054"/>
    </source>
</evidence>
<feature type="domain" description="CCHC-type" evidence="18">
    <location>
        <begin position="263"/>
        <end position="277"/>
    </location>
</feature>
<dbReference type="GO" id="GO:0004534">
    <property type="term" value="F:5'-3' RNA exonuclease activity"/>
    <property type="evidence" value="ECO:0007669"/>
    <property type="project" value="UniProtKB-UniRule"/>
</dbReference>
<evidence type="ECO:0000256" key="3">
    <source>
        <dbReference type="ARBA" id="ARBA00022472"/>
    </source>
</evidence>
<protein>
    <recommendedName>
        <fullName evidence="15">5'-3' exoribonuclease</fullName>
        <ecNumber evidence="15">3.1.13.-</ecNumber>
    </recommendedName>
</protein>
<comment type="caution">
    <text evidence="19">The sequence shown here is derived from an EMBL/GenBank/DDBJ whole genome shotgun (WGS) entry which is preliminary data.</text>
</comment>
<dbReference type="GO" id="GO:0006397">
    <property type="term" value="P:mRNA processing"/>
    <property type="evidence" value="ECO:0007669"/>
    <property type="project" value="UniProtKB-UniRule"/>
</dbReference>
<dbReference type="Gene3D" id="4.10.60.10">
    <property type="entry name" value="Zinc finger, CCHC-type"/>
    <property type="match status" value="1"/>
</dbReference>
<evidence type="ECO:0000256" key="1">
    <source>
        <dbReference type="ARBA" id="ARBA00004123"/>
    </source>
</evidence>
<feature type="compositionally biased region" description="Polar residues" evidence="17">
    <location>
        <begin position="1075"/>
        <end position="1094"/>
    </location>
</feature>
<dbReference type="GO" id="GO:0006364">
    <property type="term" value="P:rRNA processing"/>
    <property type="evidence" value="ECO:0007669"/>
    <property type="project" value="UniProtKB-KW"/>
</dbReference>
<keyword evidence="6 15" id="KW-0540">Nuclease</keyword>
<evidence type="ECO:0000256" key="12">
    <source>
        <dbReference type="ARBA" id="ARBA00023242"/>
    </source>
</evidence>
<dbReference type="CDD" id="cd18673">
    <property type="entry name" value="PIN_XRN1-2-like"/>
    <property type="match status" value="1"/>
</dbReference>
<dbReference type="FunFam" id="3.40.50.12390:FF:000005">
    <property type="entry name" value="5'-3' exoribonuclease 2"/>
    <property type="match status" value="1"/>
</dbReference>
<keyword evidence="5 15" id="KW-0507">mRNA processing</keyword>
<dbReference type="GO" id="GO:0006353">
    <property type="term" value="P:DNA-templated transcription termination"/>
    <property type="evidence" value="ECO:0007669"/>
    <property type="project" value="UniProtKB-KW"/>
</dbReference>
<dbReference type="InterPro" id="IPR027073">
    <property type="entry name" value="5_3_exoribonuclease"/>
</dbReference>
<feature type="compositionally biased region" description="Basic residues" evidence="17">
    <location>
        <begin position="1031"/>
        <end position="1041"/>
    </location>
</feature>
<name>A0A9W7ZYR6_9FUNG</name>
<feature type="compositionally biased region" description="Basic residues" evidence="17">
    <location>
        <begin position="1153"/>
        <end position="1166"/>
    </location>
</feature>
<evidence type="ECO:0000256" key="15">
    <source>
        <dbReference type="PIRNR" id="PIRNR037239"/>
    </source>
</evidence>
<dbReference type="FunFam" id="3.40.50.12390:FF:000003">
    <property type="entry name" value="5'-3' exoribonuclease"/>
    <property type="match status" value="1"/>
</dbReference>
<comment type="similarity">
    <text evidence="2 15">Belongs to the 5'-3' exonuclease family. XRN2/RAT1 subfamily.</text>
</comment>
<evidence type="ECO:0000256" key="8">
    <source>
        <dbReference type="ARBA" id="ARBA00022839"/>
    </source>
</evidence>
<evidence type="ECO:0000256" key="9">
    <source>
        <dbReference type="ARBA" id="ARBA00023015"/>
    </source>
</evidence>
<dbReference type="Pfam" id="PF17846">
    <property type="entry name" value="XRN_M"/>
    <property type="match status" value="2"/>
</dbReference>
<keyword evidence="20" id="KW-1185">Reference proteome</keyword>
<evidence type="ECO:0000256" key="7">
    <source>
        <dbReference type="ARBA" id="ARBA00022801"/>
    </source>
</evidence>
<dbReference type="PROSITE" id="PS50158">
    <property type="entry name" value="ZF_CCHC"/>
    <property type="match status" value="1"/>
</dbReference>
<keyword evidence="16" id="KW-0479">Metal-binding</keyword>
<dbReference type="Proteomes" id="UP001150538">
    <property type="component" value="Unassembled WGS sequence"/>
</dbReference>
<dbReference type="Gene3D" id="3.40.50.12390">
    <property type="match status" value="2"/>
</dbReference>
<evidence type="ECO:0000256" key="16">
    <source>
        <dbReference type="PROSITE-ProRule" id="PRU00047"/>
    </source>
</evidence>
<feature type="compositionally biased region" description="Basic and acidic residues" evidence="17">
    <location>
        <begin position="453"/>
        <end position="475"/>
    </location>
</feature>
<dbReference type="InterPro" id="IPR004859">
    <property type="entry name" value="Xrn1_N"/>
</dbReference>
<sequence length="1166" mass="132594">MGVPAFFRWLSNRYPKVIRKVIEEKPTEINGITIPVDMSQPNPNGIEFDNFYLDMNGIIHPCCHPINRPAPETEADMMIEVFNCLDRVFSIIRPRKVIYMAIDGVAPRAKMNQQRSRRFRSAQDARIEAEEDRKVRDEMISRGLQVEDHKKRFDSNCITPGTPFMDNLAKCLRYYVAEKLNTDPSWKNLKIIISDASVPGEGEHKIMHFVRCSHMSPAHDPNTTHVIYGLDADLIMLALATHEPHFYILREDVFWEEGKKDACFKCKQPGHIARFCPTKQGAGKQEEEKPEPKNVIPIPSEKVEKEEQQQPFILAQIAVLREYLSISLKPQKQLPFPFDLERALDDWVFLCFFVGNDFLPHLPSLDIKEGALDKLMKAWRDQLPYMGGYITKSGEVDLSRVQLIMNVFAQTEDEVFKVRKKKEEQREARNKKTYMQEKGLTENENAQLYGESEESKDKNTKLASEDDKDNKDAAKKLKSLLLGGNATDNEKSKSESAKDKDEDEDEEEVFEEEVIMESGTSGKVEEDANGGKEDSSKKLKRKLSNDQSDDAEPKGVKAKKVKDEDDVDEELYGSDNDIKNNATDKKEDVDNGNGDDDLEKELYGSESSDTEKEKNDGETVDDEKEKVVEAETEDISSVATKDDKPELPEDDVRLWEDGYRERYYRQKLGVELSDREFIHDFVKCYVEGLCWVLLYYYQGCPSWKWYYPYHYSPFAVDFVDLESMDIKFELGEPFKPYEQLMGVLPQDSKENLPDKFWPLMTNEDSPIIDFYPKEFQIDLNGKKFAWQGVALLPFIDEKRLLSEINEVYPKLSEEERIRNIEGSTILCIAATNKLYESMCNLYSHQDEHWEALDPRLGDRFSGSVSKDPNFVPHTLFPSPLLEKGKPNITEDKSIAARYKPYTCTKFESSLLPGVKLGKKRLNSADEEFVRTGGKSGRRGGPGGPHYGNNHDYSFFYKQQGNDVYYDRGHGPRRYDERGNVIVNQDGHGAHQSPYSYQNPQHNQHNYRGGRGGRGGGSGYRGGRGASANSGHFKRQHHHHPYKSFNNQPPAAGGYRPSPPNLPGVGGQAPLGYNPGHSQQNMTASAFYGLQSSSAGHHQQQHHQNGPGYNNHQSNRNYRPHAHGNNRGFNHSNRGGGGGGFRGRGGGGGGRGQGKPRGRWTFNKRGH</sequence>
<dbReference type="Gene3D" id="1.25.40.1050">
    <property type="match status" value="1"/>
</dbReference>
<dbReference type="EC" id="3.1.13.-" evidence="15"/>
<comment type="function">
    <text evidence="15">Possesses 5'-&gt;3' exoribonuclease activity. May promote termination of transcription by RNA polymerase II.</text>
</comment>
<keyword evidence="16" id="KW-0862">Zinc</keyword>
<dbReference type="InterPro" id="IPR041412">
    <property type="entry name" value="Xrn1_helical"/>
</dbReference>
<evidence type="ECO:0000313" key="20">
    <source>
        <dbReference type="Proteomes" id="UP001150538"/>
    </source>
</evidence>
<dbReference type="EMBL" id="JANBPU010000143">
    <property type="protein sequence ID" value="KAJ1915500.1"/>
    <property type="molecule type" value="Genomic_DNA"/>
</dbReference>
<feature type="compositionally biased region" description="Low complexity" evidence="17">
    <location>
        <begin position="1095"/>
        <end position="1112"/>
    </location>
</feature>
<keyword evidence="4" id="KW-0698">rRNA processing</keyword>
<organism evidence="19 20">
    <name type="scientific">Mycoemilia scoparia</name>
    <dbReference type="NCBI Taxonomy" id="417184"/>
    <lineage>
        <taxon>Eukaryota</taxon>
        <taxon>Fungi</taxon>
        <taxon>Fungi incertae sedis</taxon>
        <taxon>Zoopagomycota</taxon>
        <taxon>Kickxellomycotina</taxon>
        <taxon>Kickxellomycetes</taxon>
        <taxon>Kickxellales</taxon>
        <taxon>Kickxellaceae</taxon>
        <taxon>Mycoemilia</taxon>
    </lineage>
</organism>
<dbReference type="PIRSF" id="PIRSF037239">
    <property type="entry name" value="Exonuclease_Xrn2"/>
    <property type="match status" value="1"/>
</dbReference>
<dbReference type="InterPro" id="IPR017151">
    <property type="entry name" value="Xrn2/3/4"/>
</dbReference>
<feature type="compositionally biased region" description="Basic and acidic residues" evidence="17">
    <location>
        <begin position="488"/>
        <end position="500"/>
    </location>
</feature>
<proteinExistence type="inferred from homology"/>
<feature type="compositionally biased region" description="Basic and acidic residues" evidence="17">
    <location>
        <begin position="523"/>
        <end position="537"/>
    </location>
</feature>
<dbReference type="AlphaFoldDB" id="A0A9W7ZYR6"/>
<evidence type="ECO:0000256" key="14">
    <source>
        <dbReference type="ARBA" id="ARBA00046943"/>
    </source>
</evidence>
<evidence type="ECO:0000256" key="11">
    <source>
        <dbReference type="ARBA" id="ARBA00023163"/>
    </source>
</evidence>
<evidence type="ECO:0000256" key="4">
    <source>
        <dbReference type="ARBA" id="ARBA00022552"/>
    </source>
</evidence>
<dbReference type="GO" id="GO:0000956">
    <property type="term" value="P:nuclear-transcribed mRNA catabolic process"/>
    <property type="evidence" value="ECO:0007669"/>
    <property type="project" value="TreeGrafter"/>
</dbReference>
<keyword evidence="16" id="KW-0863">Zinc-finger</keyword>
<keyword evidence="9" id="KW-0805">Transcription regulation</keyword>
<dbReference type="InterPro" id="IPR036875">
    <property type="entry name" value="Znf_CCHC_sf"/>
</dbReference>
<feature type="compositionally biased region" description="Polar residues" evidence="17">
    <location>
        <begin position="992"/>
        <end position="1003"/>
    </location>
</feature>
<keyword evidence="11" id="KW-0804">Transcription</keyword>
<keyword evidence="7 15" id="KW-0378">Hydrolase</keyword>
<evidence type="ECO:0000256" key="13">
    <source>
        <dbReference type="ARBA" id="ARBA00046137"/>
    </source>
</evidence>
<keyword evidence="8 15" id="KW-0269">Exonuclease</keyword>
<dbReference type="Pfam" id="PF00098">
    <property type="entry name" value="zf-CCHC"/>
    <property type="match status" value="1"/>
</dbReference>
<keyword evidence="3" id="KW-0806">Transcription termination</keyword>
<reference evidence="19" key="1">
    <citation type="submission" date="2022-07" db="EMBL/GenBank/DDBJ databases">
        <title>Phylogenomic reconstructions and comparative analyses of Kickxellomycotina fungi.</title>
        <authorList>
            <person name="Reynolds N.K."/>
            <person name="Stajich J.E."/>
            <person name="Barry K."/>
            <person name="Grigoriev I.V."/>
            <person name="Crous P."/>
            <person name="Smith M.E."/>
        </authorList>
    </citation>
    <scope>NUCLEOTIDE SEQUENCE</scope>
    <source>
        <strain evidence="19">NBRC 100468</strain>
    </source>
</reference>
<feature type="compositionally biased region" description="Basic and acidic residues" evidence="17">
    <location>
        <begin position="420"/>
        <end position="430"/>
    </location>
</feature>
<feature type="compositionally biased region" description="Gly residues" evidence="17">
    <location>
        <begin position="1008"/>
        <end position="1024"/>
    </location>
</feature>
<feature type="compositionally biased region" description="Acidic residues" evidence="17">
    <location>
        <begin position="501"/>
        <end position="515"/>
    </location>
</feature>
<dbReference type="SMART" id="SM00343">
    <property type="entry name" value="ZnF_C2HC"/>
    <property type="match status" value="1"/>
</dbReference>
<dbReference type="PANTHER" id="PTHR12341">
    <property type="entry name" value="5'-&gt;3' EXORIBONUCLEASE"/>
    <property type="match status" value="1"/>
</dbReference>
<evidence type="ECO:0000259" key="18">
    <source>
        <dbReference type="PROSITE" id="PS50158"/>
    </source>
</evidence>
<comment type="subcellular location">
    <subcellularLocation>
        <location evidence="1">Nucleus</location>
    </subcellularLocation>
</comment>
<dbReference type="GO" id="GO:0005634">
    <property type="term" value="C:nucleus"/>
    <property type="evidence" value="ECO:0007669"/>
    <property type="project" value="UniProtKB-SubCell"/>
</dbReference>
<feature type="region of interest" description="Disordered" evidence="17">
    <location>
        <begin position="984"/>
        <end position="1166"/>
    </location>
</feature>
<dbReference type="PANTHER" id="PTHR12341:SF41">
    <property type="entry name" value="5'-3' EXORIBONUCLEASE 2"/>
    <property type="match status" value="1"/>
</dbReference>
<evidence type="ECO:0000313" key="19">
    <source>
        <dbReference type="EMBL" id="KAJ1915500.1"/>
    </source>
</evidence>